<dbReference type="GO" id="GO:0003677">
    <property type="term" value="F:DNA binding"/>
    <property type="evidence" value="ECO:0007669"/>
    <property type="project" value="InterPro"/>
</dbReference>
<comment type="similarity">
    <text evidence="7">Belongs to the DNA polymerase HolA subunit family.</text>
</comment>
<gene>
    <name evidence="11" type="ORF">FC70_GL001443</name>
</gene>
<evidence type="ECO:0000256" key="6">
    <source>
        <dbReference type="ARBA" id="ARBA00022932"/>
    </source>
</evidence>
<dbReference type="AlphaFoldDB" id="A0A0R1RCW0"/>
<reference evidence="11 12" key="1">
    <citation type="journal article" date="2015" name="Genome Announc.">
        <title>Expanding the biotechnology potential of lactobacilli through comparative genomics of 213 strains and associated genera.</title>
        <authorList>
            <person name="Sun Z."/>
            <person name="Harris H.M."/>
            <person name="McCann A."/>
            <person name="Guo C."/>
            <person name="Argimon S."/>
            <person name="Zhang W."/>
            <person name="Yang X."/>
            <person name="Jeffery I.B."/>
            <person name="Cooney J.C."/>
            <person name="Kagawa T.F."/>
            <person name="Liu W."/>
            <person name="Song Y."/>
            <person name="Salvetti E."/>
            <person name="Wrobel A."/>
            <person name="Rasinkangas P."/>
            <person name="Parkhill J."/>
            <person name="Rea M.C."/>
            <person name="O'Sullivan O."/>
            <person name="Ritari J."/>
            <person name="Douillard F.P."/>
            <person name="Paul Ross R."/>
            <person name="Yang R."/>
            <person name="Briner A.E."/>
            <person name="Felis G.E."/>
            <person name="de Vos W.M."/>
            <person name="Barrangou R."/>
            <person name="Klaenhammer T.R."/>
            <person name="Caufield P.W."/>
            <person name="Cui Y."/>
            <person name="Zhang H."/>
            <person name="O'Toole P.W."/>
        </authorList>
    </citation>
    <scope>NUCLEOTIDE SEQUENCE [LARGE SCALE GENOMIC DNA]</scope>
    <source>
        <strain evidence="11 12">DSM 15707</strain>
    </source>
</reference>
<evidence type="ECO:0000256" key="8">
    <source>
        <dbReference type="ARBA" id="ARBA00049244"/>
    </source>
</evidence>
<dbReference type="InterPro" id="IPR008921">
    <property type="entry name" value="DNA_pol3_clamp-load_cplx_C"/>
</dbReference>
<dbReference type="STRING" id="1423778.FC70_GL001443"/>
<feature type="domain" description="DNA polymerase III delta subunit-like C-terminal" evidence="10">
    <location>
        <begin position="216"/>
        <end position="336"/>
    </location>
</feature>
<protein>
    <recommendedName>
        <fullName evidence="2">DNA polymerase III subunit delta</fullName>
        <ecNumber evidence="1">2.7.7.7</ecNumber>
    </recommendedName>
</protein>
<dbReference type="EMBL" id="AZFE01000032">
    <property type="protein sequence ID" value="KRL54646.1"/>
    <property type="molecule type" value="Genomic_DNA"/>
</dbReference>
<dbReference type="InterPro" id="IPR005790">
    <property type="entry name" value="DNA_polIII_delta"/>
</dbReference>
<dbReference type="OrthoDB" id="9775929at2"/>
<dbReference type="RefSeq" id="WP_057890374.1">
    <property type="nucleotide sequence ID" value="NZ_AZFE01000032.1"/>
</dbReference>
<evidence type="ECO:0000256" key="2">
    <source>
        <dbReference type="ARBA" id="ARBA00017703"/>
    </source>
</evidence>
<organism evidence="11 12">
    <name type="scientific">Paucilactobacillus oligofermentans DSM 15707 = LMG 22743</name>
    <dbReference type="NCBI Taxonomy" id="1423778"/>
    <lineage>
        <taxon>Bacteria</taxon>
        <taxon>Bacillati</taxon>
        <taxon>Bacillota</taxon>
        <taxon>Bacilli</taxon>
        <taxon>Lactobacillales</taxon>
        <taxon>Lactobacillaceae</taxon>
        <taxon>Paucilactobacillus</taxon>
    </lineage>
</organism>
<dbReference type="PANTHER" id="PTHR34388">
    <property type="entry name" value="DNA POLYMERASE III SUBUNIT DELTA"/>
    <property type="match status" value="1"/>
</dbReference>
<dbReference type="Gene3D" id="1.20.272.10">
    <property type="match status" value="1"/>
</dbReference>
<dbReference type="Gene3D" id="3.40.50.300">
    <property type="entry name" value="P-loop containing nucleotide triphosphate hydrolases"/>
    <property type="match status" value="1"/>
</dbReference>
<keyword evidence="3" id="KW-0808">Transferase</keyword>
<comment type="caution">
    <text evidence="11">The sequence shown here is derived from an EMBL/GenBank/DDBJ whole genome shotgun (WGS) entry which is preliminary data.</text>
</comment>
<accession>A0A0R1RCW0</accession>
<evidence type="ECO:0000256" key="3">
    <source>
        <dbReference type="ARBA" id="ARBA00022679"/>
    </source>
</evidence>
<feature type="domain" description="DNA polymerase III delta N-terminal" evidence="9">
    <location>
        <begin position="19"/>
        <end position="142"/>
    </location>
</feature>
<evidence type="ECO:0000313" key="11">
    <source>
        <dbReference type="EMBL" id="KRL54646.1"/>
    </source>
</evidence>
<dbReference type="InterPro" id="IPR048466">
    <property type="entry name" value="DNA_pol3_delta-like_C"/>
</dbReference>
<keyword evidence="6" id="KW-0239">DNA-directed DNA polymerase</keyword>
<dbReference type="SUPFAM" id="SSF48019">
    <property type="entry name" value="post-AAA+ oligomerization domain-like"/>
    <property type="match status" value="1"/>
</dbReference>
<dbReference type="SUPFAM" id="SSF52540">
    <property type="entry name" value="P-loop containing nucleoside triphosphate hydrolases"/>
    <property type="match status" value="1"/>
</dbReference>
<proteinExistence type="inferred from homology"/>
<keyword evidence="4" id="KW-0548">Nucleotidyltransferase</keyword>
<dbReference type="GO" id="GO:0006261">
    <property type="term" value="P:DNA-templated DNA replication"/>
    <property type="evidence" value="ECO:0007669"/>
    <property type="project" value="TreeGrafter"/>
</dbReference>
<keyword evidence="12" id="KW-1185">Reference proteome</keyword>
<evidence type="ECO:0000259" key="9">
    <source>
        <dbReference type="Pfam" id="PF06144"/>
    </source>
</evidence>
<dbReference type="Pfam" id="PF21694">
    <property type="entry name" value="DNA_pol3_delta_C"/>
    <property type="match status" value="1"/>
</dbReference>
<name>A0A0R1RCW0_9LACO</name>
<sequence length="341" mass="38296">MDVTTLRKQLNSKPVGQVYLVLGEQSILMEQARAAFNQLIPEDQKVINIGSYDMETTPLAVALDDAMSAPFFGEKRLVLINKPYFLTGDNKSTKIEHDLDSLEAYLTHPETDTILVFLAPYEKLDGRKKIVKHLKKIALEVSAAPLTEQVSRQLVMQQITADGYQMTPVVLEELVKRTNADYSLMVGSISKLELFDLQYKEISMAGVQGLVPQSLDQNVFDLVNAVLAKNSQLAMQHYQDLIESQEQPIMINAILVGQFRLLIQVHVLVQRGLSQGGIAAEIKAHPFRVKMAMQTVKKFSSQLLEQAYVGLVDIELELKTTTRDPQLLFELFMLKYAKLAS</sequence>
<dbReference type="Pfam" id="PF06144">
    <property type="entry name" value="DNA_pol3_delta"/>
    <property type="match status" value="1"/>
</dbReference>
<evidence type="ECO:0000256" key="4">
    <source>
        <dbReference type="ARBA" id="ARBA00022695"/>
    </source>
</evidence>
<evidence type="ECO:0000256" key="5">
    <source>
        <dbReference type="ARBA" id="ARBA00022705"/>
    </source>
</evidence>
<dbReference type="NCBIfam" id="TIGR01128">
    <property type="entry name" value="holA"/>
    <property type="match status" value="1"/>
</dbReference>
<dbReference type="Proteomes" id="UP000051697">
    <property type="component" value="Unassembled WGS sequence"/>
</dbReference>
<dbReference type="KEGG" id="lol:LACOL_1137"/>
<evidence type="ECO:0000256" key="7">
    <source>
        <dbReference type="ARBA" id="ARBA00034754"/>
    </source>
</evidence>
<dbReference type="InterPro" id="IPR010372">
    <property type="entry name" value="DNA_pol3_delta_N"/>
</dbReference>
<keyword evidence="5" id="KW-0235">DNA replication</keyword>
<dbReference type="PANTHER" id="PTHR34388:SF1">
    <property type="entry name" value="DNA POLYMERASE III SUBUNIT DELTA"/>
    <property type="match status" value="1"/>
</dbReference>
<dbReference type="GO" id="GO:0003887">
    <property type="term" value="F:DNA-directed DNA polymerase activity"/>
    <property type="evidence" value="ECO:0007669"/>
    <property type="project" value="UniProtKB-KW"/>
</dbReference>
<dbReference type="GO" id="GO:0009360">
    <property type="term" value="C:DNA polymerase III complex"/>
    <property type="evidence" value="ECO:0007669"/>
    <property type="project" value="InterPro"/>
</dbReference>
<dbReference type="PATRIC" id="fig|1423778.4.peg.1479"/>
<evidence type="ECO:0000256" key="1">
    <source>
        <dbReference type="ARBA" id="ARBA00012417"/>
    </source>
</evidence>
<evidence type="ECO:0000259" key="10">
    <source>
        <dbReference type="Pfam" id="PF21694"/>
    </source>
</evidence>
<comment type="catalytic activity">
    <reaction evidence="8">
        <text>DNA(n) + a 2'-deoxyribonucleoside 5'-triphosphate = DNA(n+1) + diphosphate</text>
        <dbReference type="Rhea" id="RHEA:22508"/>
        <dbReference type="Rhea" id="RHEA-COMP:17339"/>
        <dbReference type="Rhea" id="RHEA-COMP:17340"/>
        <dbReference type="ChEBI" id="CHEBI:33019"/>
        <dbReference type="ChEBI" id="CHEBI:61560"/>
        <dbReference type="ChEBI" id="CHEBI:173112"/>
        <dbReference type="EC" id="2.7.7.7"/>
    </reaction>
</comment>
<dbReference type="InterPro" id="IPR027417">
    <property type="entry name" value="P-loop_NTPase"/>
</dbReference>
<evidence type="ECO:0000313" key="12">
    <source>
        <dbReference type="Proteomes" id="UP000051697"/>
    </source>
</evidence>
<dbReference type="EC" id="2.7.7.7" evidence="1"/>